<evidence type="ECO:0000256" key="13">
    <source>
        <dbReference type="ARBA" id="ARBA00023157"/>
    </source>
</evidence>
<feature type="binding site" evidence="17">
    <location>
        <position position="99"/>
    </location>
    <ligand>
        <name>[4Fe-4S] cluster</name>
        <dbReference type="ChEBI" id="CHEBI:49883"/>
    </ligand>
</feature>
<comment type="function">
    <text evidence="1 17">Catalyzes the conversion of epoxyqueuosine (oQ) to queuosine (Q), which is a hypermodified base found in the wobble positions of tRNA(Asp), tRNA(Asn), tRNA(His) and tRNA(Tyr).</text>
</comment>
<keyword evidence="19" id="KW-1185">Reference proteome</keyword>
<dbReference type="InterPro" id="IPR003828">
    <property type="entry name" value="QueH"/>
</dbReference>
<keyword evidence="9 17" id="KW-0671">Queuosine biosynthesis</keyword>
<dbReference type="HAMAP" id="MF_02089">
    <property type="entry name" value="QueH"/>
    <property type="match status" value="1"/>
</dbReference>
<keyword evidence="10 17" id="KW-0560">Oxidoreductase</keyword>
<evidence type="ECO:0000256" key="9">
    <source>
        <dbReference type="ARBA" id="ARBA00022785"/>
    </source>
</evidence>
<feature type="disulfide bond" description="Redox-active" evidence="17">
    <location>
        <begin position="181"/>
        <end position="183"/>
    </location>
</feature>
<evidence type="ECO:0000256" key="14">
    <source>
        <dbReference type="ARBA" id="ARBA00023284"/>
    </source>
</evidence>
<evidence type="ECO:0000256" key="11">
    <source>
        <dbReference type="ARBA" id="ARBA00023004"/>
    </source>
</evidence>
<proteinExistence type="inferred from homology"/>
<evidence type="ECO:0000313" key="18">
    <source>
        <dbReference type="EMBL" id="MST71133.1"/>
    </source>
</evidence>
<evidence type="ECO:0000256" key="12">
    <source>
        <dbReference type="ARBA" id="ARBA00023014"/>
    </source>
</evidence>
<dbReference type="UniPathway" id="UPA00392"/>
<name>A0A6N7X9B9_9FIRM</name>
<dbReference type="PANTHER" id="PTHR36701">
    <property type="entry name" value="EPOXYQUEUOSINE REDUCTASE QUEH"/>
    <property type="match status" value="1"/>
</dbReference>
<feature type="binding site" evidence="17">
    <location>
        <position position="13"/>
    </location>
    <ligand>
        <name>[4Fe-4S] cluster</name>
        <dbReference type="ChEBI" id="CHEBI:49883"/>
    </ligand>
</feature>
<comment type="catalytic activity">
    <reaction evidence="16 17">
        <text>epoxyqueuosine(34) in tRNA + AH2 = queuosine(34) in tRNA + A + H2O</text>
        <dbReference type="Rhea" id="RHEA:32159"/>
        <dbReference type="Rhea" id="RHEA-COMP:18571"/>
        <dbReference type="Rhea" id="RHEA-COMP:18582"/>
        <dbReference type="ChEBI" id="CHEBI:13193"/>
        <dbReference type="ChEBI" id="CHEBI:15377"/>
        <dbReference type="ChEBI" id="CHEBI:17499"/>
        <dbReference type="ChEBI" id="CHEBI:194431"/>
        <dbReference type="ChEBI" id="CHEBI:194443"/>
        <dbReference type="EC" id="1.17.99.6"/>
    </reaction>
</comment>
<dbReference type="Pfam" id="PF02677">
    <property type="entry name" value="QueH"/>
    <property type="match status" value="1"/>
</dbReference>
<keyword evidence="12 17" id="KW-0411">Iron-sulfur</keyword>
<protein>
    <recommendedName>
        <fullName evidence="5 17">Epoxyqueuosine reductase QueH</fullName>
        <ecNumber evidence="4 17">1.17.99.6</ecNumber>
    </recommendedName>
    <alternativeName>
        <fullName evidence="15 17">Queuosine biosynthesis protein QueH</fullName>
    </alternativeName>
</protein>
<evidence type="ECO:0000256" key="16">
    <source>
        <dbReference type="ARBA" id="ARBA00047415"/>
    </source>
</evidence>
<feature type="binding site" evidence="17">
    <location>
        <position position="102"/>
    </location>
    <ligand>
        <name>[4Fe-4S] cluster</name>
        <dbReference type="ChEBI" id="CHEBI:49883"/>
    </ligand>
</feature>
<keyword evidence="7 17" id="KW-0819">tRNA processing</keyword>
<evidence type="ECO:0000256" key="7">
    <source>
        <dbReference type="ARBA" id="ARBA00022694"/>
    </source>
</evidence>
<dbReference type="RefSeq" id="WP_154554696.1">
    <property type="nucleotide sequence ID" value="NZ_VUNA01000014.1"/>
</dbReference>
<dbReference type="Proteomes" id="UP000469424">
    <property type="component" value="Unassembled WGS sequence"/>
</dbReference>
<evidence type="ECO:0000256" key="4">
    <source>
        <dbReference type="ARBA" id="ARBA00012622"/>
    </source>
</evidence>
<evidence type="ECO:0000256" key="5">
    <source>
        <dbReference type="ARBA" id="ARBA00016895"/>
    </source>
</evidence>
<dbReference type="PANTHER" id="PTHR36701:SF1">
    <property type="entry name" value="EPOXYQUEUOSINE REDUCTASE QUEH"/>
    <property type="match status" value="1"/>
</dbReference>
<accession>A0A6N7X9B9</accession>
<evidence type="ECO:0000256" key="8">
    <source>
        <dbReference type="ARBA" id="ARBA00022723"/>
    </source>
</evidence>
<evidence type="ECO:0000313" key="19">
    <source>
        <dbReference type="Proteomes" id="UP000469424"/>
    </source>
</evidence>
<evidence type="ECO:0000256" key="6">
    <source>
        <dbReference type="ARBA" id="ARBA00022485"/>
    </source>
</evidence>
<comment type="pathway">
    <text evidence="2 17">tRNA modification; tRNA-queuosine biosynthesis.</text>
</comment>
<evidence type="ECO:0000256" key="2">
    <source>
        <dbReference type="ARBA" id="ARBA00004691"/>
    </source>
</evidence>
<gene>
    <name evidence="17" type="primary">queH</name>
    <name evidence="18" type="ORF">FYJ65_07370</name>
</gene>
<dbReference type="EMBL" id="VUNA01000014">
    <property type="protein sequence ID" value="MST71133.1"/>
    <property type="molecule type" value="Genomic_DNA"/>
</dbReference>
<evidence type="ECO:0000256" key="10">
    <source>
        <dbReference type="ARBA" id="ARBA00023002"/>
    </source>
</evidence>
<dbReference type="GO" id="GO:0008616">
    <property type="term" value="P:tRNA queuosine(34) biosynthetic process"/>
    <property type="evidence" value="ECO:0007669"/>
    <property type="project" value="UniProtKB-UniRule"/>
</dbReference>
<keyword evidence="13 17" id="KW-1015">Disulfide bond</keyword>
<dbReference type="EC" id="1.17.99.6" evidence="4 17"/>
<sequence>MPEEKPTLLLLTCCGPCATACVERTAFDYDVTVFYYNPNITDSEEYYLRKENLEKFLRLFNEEYKDRTLVHYLEGRYEPEKYLERTAMLKDEPEGGRRCEECFRLRYEEAARVAKARNADYWTSTMSVSPHKNYDILTKTGEELAAESGTCYLPIDFKKKNGFGRSVELSKKYGLYRQRFCGCDYARYANAKRL</sequence>
<comment type="caution">
    <text evidence="18">The sequence shown here is derived from an EMBL/GenBank/DDBJ whole genome shotgun (WGS) entry which is preliminary data.</text>
</comment>
<dbReference type="GO" id="GO:0046872">
    <property type="term" value="F:metal ion binding"/>
    <property type="evidence" value="ECO:0007669"/>
    <property type="project" value="UniProtKB-KW"/>
</dbReference>
<keyword evidence="11 17" id="KW-0408">Iron</keyword>
<dbReference type="AlphaFoldDB" id="A0A6N7X9B9"/>
<evidence type="ECO:0000256" key="17">
    <source>
        <dbReference type="HAMAP-Rule" id="MF_02089"/>
    </source>
</evidence>
<keyword evidence="6 17" id="KW-0004">4Fe-4S</keyword>
<comment type="similarity">
    <text evidence="3 17">Belongs to the QueH family.</text>
</comment>
<evidence type="ECO:0000256" key="1">
    <source>
        <dbReference type="ARBA" id="ARBA00002268"/>
    </source>
</evidence>
<feature type="binding site" evidence="17">
    <location>
        <position position="14"/>
    </location>
    <ligand>
        <name>[4Fe-4S] cluster</name>
        <dbReference type="ChEBI" id="CHEBI:49883"/>
    </ligand>
</feature>
<evidence type="ECO:0000256" key="3">
    <source>
        <dbReference type="ARBA" id="ARBA00008207"/>
    </source>
</evidence>
<evidence type="ECO:0000256" key="15">
    <source>
        <dbReference type="ARBA" id="ARBA00031446"/>
    </source>
</evidence>
<organism evidence="18 19">
    <name type="scientific">Mogibacterium kristiansenii</name>
    <dbReference type="NCBI Taxonomy" id="2606708"/>
    <lineage>
        <taxon>Bacteria</taxon>
        <taxon>Bacillati</taxon>
        <taxon>Bacillota</taxon>
        <taxon>Clostridia</taxon>
        <taxon>Peptostreptococcales</taxon>
        <taxon>Anaerovoracaceae</taxon>
        <taxon>Mogibacterium</taxon>
    </lineage>
</organism>
<keyword evidence="14 17" id="KW-0676">Redox-active center</keyword>
<dbReference type="GO" id="GO:0051539">
    <property type="term" value="F:4 iron, 4 sulfur cluster binding"/>
    <property type="evidence" value="ECO:0007669"/>
    <property type="project" value="UniProtKB-UniRule"/>
</dbReference>
<reference evidence="18 19" key="1">
    <citation type="submission" date="2019-08" db="EMBL/GenBank/DDBJ databases">
        <title>In-depth cultivation of the pig gut microbiome towards novel bacterial diversity and tailored functional studies.</title>
        <authorList>
            <person name="Wylensek D."/>
            <person name="Hitch T.C.A."/>
            <person name="Clavel T."/>
        </authorList>
    </citation>
    <scope>NUCLEOTIDE SEQUENCE [LARGE SCALE GENOMIC DNA]</scope>
    <source>
        <strain evidence="18 19">WCA-MUC-591-APC-4B</strain>
    </source>
</reference>
<keyword evidence="8 17" id="KW-0479">Metal-binding</keyword>
<dbReference type="GO" id="GO:0052693">
    <property type="term" value="F:epoxyqueuosine reductase activity"/>
    <property type="evidence" value="ECO:0007669"/>
    <property type="project" value="UniProtKB-UniRule"/>
</dbReference>